<dbReference type="VEuPathDB" id="MicrosporidiaDB:NEDG_01867"/>
<evidence type="ECO:0000313" key="4">
    <source>
        <dbReference type="Proteomes" id="UP000185944"/>
    </source>
</evidence>
<name>A0A177EGK5_9MICR</name>
<organism evidence="3 4">
    <name type="scientific">Nematocida displodere</name>
    <dbReference type="NCBI Taxonomy" id="1805483"/>
    <lineage>
        <taxon>Eukaryota</taxon>
        <taxon>Fungi</taxon>
        <taxon>Fungi incertae sedis</taxon>
        <taxon>Microsporidia</taxon>
        <taxon>Nematocida</taxon>
    </lineage>
</organism>
<dbReference type="AlphaFoldDB" id="A0A177EGK5"/>
<evidence type="ECO:0000256" key="2">
    <source>
        <dbReference type="SAM" id="MobiDB-lite"/>
    </source>
</evidence>
<dbReference type="Proteomes" id="UP000185944">
    <property type="component" value="Unassembled WGS sequence"/>
</dbReference>
<dbReference type="RefSeq" id="XP_067544817.1">
    <property type="nucleotide sequence ID" value="XM_067689285.1"/>
</dbReference>
<feature type="coiled-coil region" evidence="1">
    <location>
        <begin position="64"/>
        <end position="91"/>
    </location>
</feature>
<dbReference type="OrthoDB" id="2186985at2759"/>
<evidence type="ECO:0000256" key="1">
    <source>
        <dbReference type="SAM" id="Coils"/>
    </source>
</evidence>
<dbReference type="Pfam" id="PF17031">
    <property type="entry name" value="DUF5101"/>
    <property type="match status" value="1"/>
</dbReference>
<dbReference type="EMBL" id="LTDL01000022">
    <property type="protein sequence ID" value="OAG31093.1"/>
    <property type="molecule type" value="Genomic_DNA"/>
</dbReference>
<keyword evidence="1" id="KW-0175">Coiled coil</keyword>
<evidence type="ECO:0000313" key="3">
    <source>
        <dbReference type="EMBL" id="OAG31093.1"/>
    </source>
</evidence>
<protein>
    <submittedName>
        <fullName evidence="3">Uncharacterized protein</fullName>
    </submittedName>
</protein>
<dbReference type="InterPro" id="IPR031492">
    <property type="entry name" value="DUF5101"/>
</dbReference>
<proteinExistence type="predicted"/>
<dbReference type="GeneID" id="93648217"/>
<gene>
    <name evidence="3" type="ORF">NEDG_01867</name>
</gene>
<sequence length="100" mass="11844">MPRIPFEEKTNEERTRTEKEKTFTEKESIINYLSMMRAQTRDYSLKYDLNQCIQIIEGKENQHVNELREAVNDLATENEQLTHRCDQLALELSARVQSPN</sequence>
<reference evidence="3 4" key="1">
    <citation type="submission" date="2016-02" db="EMBL/GenBank/DDBJ databases">
        <title>Discovery of a natural microsporidian pathogen with a broad tissue tropism in Caenorhabditis elegans.</title>
        <authorList>
            <person name="Luallen R.J."/>
            <person name="Reinke A.W."/>
            <person name="Tong L."/>
            <person name="Botts M.R."/>
            <person name="Felix M.-A."/>
            <person name="Troemel E.R."/>
        </authorList>
    </citation>
    <scope>NUCLEOTIDE SEQUENCE [LARGE SCALE GENOMIC DNA]</scope>
    <source>
        <strain evidence="3 4">JUm2807</strain>
    </source>
</reference>
<comment type="caution">
    <text evidence="3">The sequence shown here is derived from an EMBL/GenBank/DDBJ whole genome shotgun (WGS) entry which is preliminary data.</text>
</comment>
<accession>A0A177EGK5</accession>
<feature type="region of interest" description="Disordered" evidence="2">
    <location>
        <begin position="1"/>
        <end position="22"/>
    </location>
</feature>
<keyword evidence="4" id="KW-1185">Reference proteome</keyword>